<dbReference type="GO" id="GO:0005829">
    <property type="term" value="C:cytosol"/>
    <property type="evidence" value="ECO:0007669"/>
    <property type="project" value="TreeGrafter"/>
</dbReference>
<proteinExistence type="predicted"/>
<evidence type="ECO:0000313" key="2">
    <source>
        <dbReference type="EMBL" id="APW58906.1"/>
    </source>
</evidence>
<dbReference type="PROSITE" id="PS51197">
    <property type="entry name" value="HTH_RRF2_2"/>
    <property type="match status" value="1"/>
</dbReference>
<dbReference type="PANTHER" id="PTHR33221">
    <property type="entry name" value="WINGED HELIX-TURN-HELIX TRANSCRIPTIONAL REGULATOR, RRF2 FAMILY"/>
    <property type="match status" value="1"/>
</dbReference>
<gene>
    <name evidence="2" type="ORF">BSF38_00317</name>
</gene>
<dbReference type="GO" id="GO:0003700">
    <property type="term" value="F:DNA-binding transcription factor activity"/>
    <property type="evidence" value="ECO:0007669"/>
    <property type="project" value="TreeGrafter"/>
</dbReference>
<dbReference type="GO" id="GO:0003677">
    <property type="term" value="F:DNA binding"/>
    <property type="evidence" value="ECO:0007669"/>
    <property type="project" value="UniProtKB-KW"/>
</dbReference>
<dbReference type="AlphaFoldDB" id="A0A1U7CJ26"/>
<dbReference type="InterPro" id="IPR000944">
    <property type="entry name" value="Tscrpt_reg_Rrf2"/>
</dbReference>
<evidence type="ECO:0000313" key="3">
    <source>
        <dbReference type="Proteomes" id="UP000186309"/>
    </source>
</evidence>
<sequence length="136" mass="14696">MKVSAKAEYACLAVIALASRYLLDKPVPIREIAESHGIPETFLTQILIRLKGAGLVTSTRGSSGGYRLARDPGEISLGDVLRVIDGGDHSARAPRRASAVVLSQLWEQIQASQVHILNHTSIAQLAEQSKTPDWTI</sequence>
<accession>A0A1U7CJ26</accession>
<dbReference type="InterPro" id="IPR030489">
    <property type="entry name" value="TR_Rrf2-type_CS"/>
</dbReference>
<protein>
    <submittedName>
        <fullName evidence="2">HTH-type transcriptional regulator</fullName>
    </submittedName>
</protein>
<dbReference type="PROSITE" id="PS01332">
    <property type="entry name" value="HTH_RRF2_1"/>
    <property type="match status" value="1"/>
</dbReference>
<name>A0A1U7CJ26_9BACT</name>
<organism evidence="2 3">
    <name type="scientific">Paludisphaera borealis</name>
    <dbReference type="NCBI Taxonomy" id="1387353"/>
    <lineage>
        <taxon>Bacteria</taxon>
        <taxon>Pseudomonadati</taxon>
        <taxon>Planctomycetota</taxon>
        <taxon>Planctomycetia</taxon>
        <taxon>Isosphaerales</taxon>
        <taxon>Isosphaeraceae</taxon>
        <taxon>Paludisphaera</taxon>
    </lineage>
</organism>
<dbReference type="EMBL" id="CP019082">
    <property type="protein sequence ID" value="APW58906.1"/>
    <property type="molecule type" value="Genomic_DNA"/>
</dbReference>
<dbReference type="InterPro" id="IPR036390">
    <property type="entry name" value="WH_DNA-bd_sf"/>
</dbReference>
<dbReference type="KEGG" id="pbor:BSF38_00317"/>
<keyword evidence="3" id="KW-1185">Reference proteome</keyword>
<dbReference type="Gene3D" id="1.10.10.10">
    <property type="entry name" value="Winged helix-like DNA-binding domain superfamily/Winged helix DNA-binding domain"/>
    <property type="match status" value="1"/>
</dbReference>
<dbReference type="PANTHER" id="PTHR33221:SF5">
    <property type="entry name" value="HTH-TYPE TRANSCRIPTIONAL REGULATOR ISCR"/>
    <property type="match status" value="1"/>
</dbReference>
<dbReference type="STRING" id="1387353.BSF38_00317"/>
<keyword evidence="1" id="KW-0238">DNA-binding</keyword>
<reference evidence="3" key="1">
    <citation type="submission" date="2016-12" db="EMBL/GenBank/DDBJ databases">
        <title>Comparative genomics of four Isosphaeraceae planctomycetes: a common pool of plasmids and glycoside hydrolase genes.</title>
        <authorList>
            <person name="Ivanova A."/>
        </authorList>
    </citation>
    <scope>NUCLEOTIDE SEQUENCE [LARGE SCALE GENOMIC DNA]</scope>
    <source>
        <strain evidence="3">PX4</strain>
    </source>
</reference>
<evidence type="ECO:0000256" key="1">
    <source>
        <dbReference type="ARBA" id="ARBA00023125"/>
    </source>
</evidence>
<dbReference type="SUPFAM" id="SSF46785">
    <property type="entry name" value="Winged helix' DNA-binding domain"/>
    <property type="match status" value="1"/>
</dbReference>
<dbReference type="NCBIfam" id="TIGR00738">
    <property type="entry name" value="rrf2_super"/>
    <property type="match status" value="1"/>
</dbReference>
<dbReference type="Pfam" id="PF02082">
    <property type="entry name" value="Rrf2"/>
    <property type="match status" value="1"/>
</dbReference>
<dbReference type="Proteomes" id="UP000186309">
    <property type="component" value="Chromosome"/>
</dbReference>
<dbReference type="InterPro" id="IPR036388">
    <property type="entry name" value="WH-like_DNA-bd_sf"/>
</dbReference>